<protein>
    <submittedName>
        <fullName evidence="2">Uncharacterized protein</fullName>
    </submittedName>
</protein>
<gene>
    <name evidence="2" type="ORF">HMI01_29030</name>
</gene>
<feature type="transmembrane region" description="Helical" evidence="1">
    <location>
        <begin position="30"/>
        <end position="50"/>
    </location>
</feature>
<keyword evidence="1" id="KW-0812">Transmembrane</keyword>
<evidence type="ECO:0000313" key="2">
    <source>
        <dbReference type="EMBL" id="GEM05915.1"/>
    </source>
</evidence>
<proteinExistence type="predicted"/>
<evidence type="ECO:0000256" key="1">
    <source>
        <dbReference type="SAM" id="Phobius"/>
    </source>
</evidence>
<comment type="caution">
    <text evidence="2">The sequence shown here is derived from an EMBL/GenBank/DDBJ whole genome shotgun (WGS) entry which is preliminary data.</text>
</comment>
<evidence type="ECO:0000313" key="3">
    <source>
        <dbReference type="Proteomes" id="UP000321773"/>
    </source>
</evidence>
<keyword evidence="3" id="KW-1185">Reference proteome</keyword>
<feature type="transmembrane region" description="Helical" evidence="1">
    <location>
        <begin position="5"/>
        <end position="24"/>
    </location>
</feature>
<keyword evidence="1" id="KW-1133">Transmembrane helix</keyword>
<reference evidence="2 3" key="1">
    <citation type="submission" date="2019-07" db="EMBL/GenBank/DDBJ databases">
        <title>Whole genome shotgun sequence of Halolactibacillus miurensis NBRC 100873.</title>
        <authorList>
            <person name="Hosoyama A."/>
            <person name="Uohara A."/>
            <person name="Ohji S."/>
            <person name="Ichikawa N."/>
        </authorList>
    </citation>
    <scope>NUCLEOTIDE SEQUENCE [LARGE SCALE GENOMIC DNA]</scope>
    <source>
        <strain evidence="2 3">NBRC 100873</strain>
    </source>
</reference>
<accession>A0ABQ0W2Q9</accession>
<sequence>MKNFIFLTAIIIVIIILFLLKYYFEVIGSYTLIIIFLAITIIISFLRKALDINFYK</sequence>
<dbReference type="Proteomes" id="UP000321773">
    <property type="component" value="Unassembled WGS sequence"/>
</dbReference>
<name>A0ABQ0W2Q9_9BACI</name>
<dbReference type="EMBL" id="BJWJ01000063">
    <property type="protein sequence ID" value="GEM05915.1"/>
    <property type="molecule type" value="Genomic_DNA"/>
</dbReference>
<keyword evidence="1" id="KW-0472">Membrane</keyword>
<organism evidence="2 3">
    <name type="scientific">Halolactibacillus miurensis</name>
    <dbReference type="NCBI Taxonomy" id="306541"/>
    <lineage>
        <taxon>Bacteria</taxon>
        <taxon>Bacillati</taxon>
        <taxon>Bacillota</taxon>
        <taxon>Bacilli</taxon>
        <taxon>Bacillales</taxon>
        <taxon>Bacillaceae</taxon>
        <taxon>Halolactibacillus</taxon>
    </lineage>
</organism>